<organism evidence="9 10">
    <name type="scientific">Mya arenaria</name>
    <name type="common">Soft-shell clam</name>
    <dbReference type="NCBI Taxonomy" id="6604"/>
    <lineage>
        <taxon>Eukaryota</taxon>
        <taxon>Metazoa</taxon>
        <taxon>Spiralia</taxon>
        <taxon>Lophotrochozoa</taxon>
        <taxon>Mollusca</taxon>
        <taxon>Bivalvia</taxon>
        <taxon>Autobranchia</taxon>
        <taxon>Heteroconchia</taxon>
        <taxon>Euheterodonta</taxon>
        <taxon>Imparidentia</taxon>
        <taxon>Neoheterodontei</taxon>
        <taxon>Myida</taxon>
        <taxon>Myoidea</taxon>
        <taxon>Myidae</taxon>
        <taxon>Mya</taxon>
    </lineage>
</organism>
<evidence type="ECO:0000256" key="1">
    <source>
        <dbReference type="ARBA" id="ARBA00001961"/>
    </source>
</evidence>
<evidence type="ECO:0000256" key="7">
    <source>
        <dbReference type="SAM" id="SignalP"/>
    </source>
</evidence>
<feature type="chain" id="PRO_5046251006" evidence="7">
    <location>
        <begin position="19"/>
        <end position="531"/>
    </location>
</feature>
<evidence type="ECO:0000256" key="2">
    <source>
        <dbReference type="ARBA" id="ARBA00022723"/>
    </source>
</evidence>
<dbReference type="Gene3D" id="2.60.120.620">
    <property type="entry name" value="q2cbj1_9rhob like domain"/>
    <property type="match status" value="1"/>
</dbReference>
<dbReference type="PANTHER" id="PTHR10869:SF244">
    <property type="entry name" value="PROLYL 4-HYDROXYLASE SUBUNIT ALPHA-2"/>
    <property type="match status" value="1"/>
</dbReference>
<keyword evidence="5" id="KW-0560">Oxidoreductase</keyword>
<dbReference type="InterPro" id="IPR011990">
    <property type="entry name" value="TPR-like_helical_dom_sf"/>
</dbReference>
<evidence type="ECO:0000259" key="8">
    <source>
        <dbReference type="SMART" id="SM00702"/>
    </source>
</evidence>
<dbReference type="Gene3D" id="6.10.140.1460">
    <property type="match status" value="1"/>
</dbReference>
<dbReference type="Gene3D" id="1.25.40.10">
    <property type="entry name" value="Tetratricopeptide repeat domain"/>
    <property type="match status" value="1"/>
</dbReference>
<evidence type="ECO:0000313" key="10">
    <source>
        <dbReference type="Proteomes" id="UP001164746"/>
    </source>
</evidence>
<evidence type="ECO:0000313" key="9">
    <source>
        <dbReference type="EMBL" id="WAQ95514.1"/>
    </source>
</evidence>
<gene>
    <name evidence="9" type="ORF">MAR_028204</name>
</gene>
<keyword evidence="2" id="KW-0479">Metal-binding</keyword>
<name>A0ABY7DE06_MYAAR</name>
<keyword evidence="4" id="KW-0223">Dioxygenase</keyword>
<keyword evidence="10" id="KW-1185">Reference proteome</keyword>
<dbReference type="Pfam" id="PF08336">
    <property type="entry name" value="P4Ha_N"/>
    <property type="match status" value="1"/>
</dbReference>
<evidence type="ECO:0000256" key="5">
    <source>
        <dbReference type="ARBA" id="ARBA00023002"/>
    </source>
</evidence>
<reference evidence="9" key="1">
    <citation type="submission" date="2022-11" db="EMBL/GenBank/DDBJ databases">
        <title>Centuries of genome instability and evolution in soft-shell clam transmissible cancer (bioRxiv).</title>
        <authorList>
            <person name="Hart S.F.M."/>
            <person name="Yonemitsu M.A."/>
            <person name="Giersch R.M."/>
            <person name="Beal B.F."/>
            <person name="Arriagada G."/>
            <person name="Davis B.W."/>
            <person name="Ostrander E.A."/>
            <person name="Goff S.P."/>
            <person name="Metzger M.J."/>
        </authorList>
    </citation>
    <scope>NUCLEOTIDE SEQUENCE</scope>
    <source>
        <strain evidence="9">MELC-2E11</strain>
        <tissue evidence="9">Siphon/mantle</tissue>
    </source>
</reference>
<dbReference type="InterPro" id="IPR006620">
    <property type="entry name" value="Pro_4_hyd_alph"/>
</dbReference>
<dbReference type="SMART" id="SM00702">
    <property type="entry name" value="P4Hc"/>
    <property type="match status" value="1"/>
</dbReference>
<keyword evidence="6" id="KW-0408">Iron</keyword>
<evidence type="ECO:0000256" key="3">
    <source>
        <dbReference type="ARBA" id="ARBA00022896"/>
    </source>
</evidence>
<evidence type="ECO:0000256" key="6">
    <source>
        <dbReference type="ARBA" id="ARBA00023004"/>
    </source>
</evidence>
<accession>A0ABY7DE06</accession>
<comment type="cofactor">
    <cofactor evidence="1">
        <name>L-ascorbate</name>
        <dbReference type="ChEBI" id="CHEBI:38290"/>
    </cofactor>
</comment>
<proteinExistence type="predicted"/>
<feature type="signal peptide" evidence="7">
    <location>
        <begin position="1"/>
        <end position="18"/>
    </location>
</feature>
<dbReference type="Proteomes" id="UP001164746">
    <property type="component" value="Chromosome 2"/>
</dbReference>
<dbReference type="PANTHER" id="PTHR10869">
    <property type="entry name" value="PROLYL 4-HYDROXYLASE ALPHA SUBUNIT"/>
    <property type="match status" value="1"/>
</dbReference>
<feature type="domain" description="Prolyl 4-hydroxylase alpha subunit" evidence="8">
    <location>
        <begin position="328"/>
        <end position="510"/>
    </location>
</feature>
<dbReference type="InterPro" id="IPR045054">
    <property type="entry name" value="P4HA-like"/>
</dbReference>
<dbReference type="InterPro" id="IPR013547">
    <property type="entry name" value="P4H_N"/>
</dbReference>
<evidence type="ECO:0000256" key="4">
    <source>
        <dbReference type="ARBA" id="ARBA00022964"/>
    </source>
</evidence>
<keyword evidence="3" id="KW-0847">Vitamin C</keyword>
<sequence>MFLNVFEVFLVFLTCTCATIFTSVWRMQRAAEVEASMREMLRNYVMQSDVMELQVPDSIRSFLDELDSLVDLTSRENYLENPIDAFDFIRRRSTTWKEVETIMNCDECELNPPRKKYIEDMEMLMSRTQELNVTQDDAEHAAIALVRLWRTYHLNLTELFRGRVSNTTTQPLAAEDIFFITNTLSERGDLYAEITWLQQLMASLKEDEDLWSDTVLRRRAVNMLTSAYSRYGMPWKSVDLLANELQKEYSKSVERDLKYYSMKVQEAEKSSENITLQDSITPRESHRMKLCRGEGLRDVSVTSRLYCLYRQVTTPYHRVKEEILNLKPRISLLYNLISDEEIEQFKELAVIRMKESRVSSSMSTVRDVRVSETAWMADTVDPLIKRLGMRIQMITGLNVMQHLLPCADSESFQETPLLSFGPLPEEQSKGYPLYDLLCGERTATWIYYLSNVQAGGNTVFTLLNITVPVVKGGAAFWYNIDRAGVHDHWTEHAGCPVLIGSKWISNKWIRETGQVLKRTCGKNMNALDGPL</sequence>
<protein>
    <submittedName>
        <fullName evidence="9">P4HA1-like protein</fullName>
    </submittedName>
</protein>
<dbReference type="EMBL" id="CP111013">
    <property type="protein sequence ID" value="WAQ95514.1"/>
    <property type="molecule type" value="Genomic_DNA"/>
</dbReference>
<keyword evidence="7" id="KW-0732">Signal</keyword>